<comment type="caution">
    <text evidence="2">The sequence shown here is derived from an EMBL/GenBank/DDBJ whole genome shotgun (WGS) entry which is preliminary data.</text>
</comment>
<evidence type="ECO:0000256" key="1">
    <source>
        <dbReference type="SAM" id="MobiDB-lite"/>
    </source>
</evidence>
<dbReference type="Proteomes" id="UP000324222">
    <property type="component" value="Unassembled WGS sequence"/>
</dbReference>
<evidence type="ECO:0000313" key="2">
    <source>
        <dbReference type="EMBL" id="MPC24052.1"/>
    </source>
</evidence>
<keyword evidence="3" id="KW-1185">Reference proteome</keyword>
<reference evidence="2 3" key="1">
    <citation type="submission" date="2019-05" db="EMBL/GenBank/DDBJ databases">
        <title>Another draft genome of Portunus trituberculatus and its Hox gene families provides insights of decapod evolution.</title>
        <authorList>
            <person name="Jeong J.-H."/>
            <person name="Song I."/>
            <person name="Kim S."/>
            <person name="Choi T."/>
            <person name="Kim D."/>
            <person name="Ryu S."/>
            <person name="Kim W."/>
        </authorList>
    </citation>
    <scope>NUCLEOTIDE SEQUENCE [LARGE SCALE GENOMIC DNA]</scope>
    <source>
        <tissue evidence="2">Muscle</tissue>
    </source>
</reference>
<gene>
    <name evidence="2" type="ORF">E2C01_017123</name>
</gene>
<feature type="compositionally biased region" description="Acidic residues" evidence="1">
    <location>
        <begin position="50"/>
        <end position="65"/>
    </location>
</feature>
<dbReference type="EMBL" id="VSRR010001284">
    <property type="protein sequence ID" value="MPC24052.1"/>
    <property type="molecule type" value="Genomic_DNA"/>
</dbReference>
<dbReference type="AlphaFoldDB" id="A0A5B7DQR9"/>
<evidence type="ECO:0000313" key="3">
    <source>
        <dbReference type="Proteomes" id="UP000324222"/>
    </source>
</evidence>
<organism evidence="2 3">
    <name type="scientific">Portunus trituberculatus</name>
    <name type="common">Swimming crab</name>
    <name type="synonym">Neptunus trituberculatus</name>
    <dbReference type="NCBI Taxonomy" id="210409"/>
    <lineage>
        <taxon>Eukaryota</taxon>
        <taxon>Metazoa</taxon>
        <taxon>Ecdysozoa</taxon>
        <taxon>Arthropoda</taxon>
        <taxon>Crustacea</taxon>
        <taxon>Multicrustacea</taxon>
        <taxon>Malacostraca</taxon>
        <taxon>Eumalacostraca</taxon>
        <taxon>Eucarida</taxon>
        <taxon>Decapoda</taxon>
        <taxon>Pleocyemata</taxon>
        <taxon>Brachyura</taxon>
        <taxon>Eubrachyura</taxon>
        <taxon>Portunoidea</taxon>
        <taxon>Portunidae</taxon>
        <taxon>Portuninae</taxon>
        <taxon>Portunus</taxon>
    </lineage>
</organism>
<feature type="compositionally biased region" description="Basic and acidic residues" evidence="1">
    <location>
        <begin position="66"/>
        <end position="81"/>
    </location>
</feature>
<name>A0A5B7DQR9_PORTR</name>
<accession>A0A5B7DQR9</accession>
<sequence length="81" mass="10021">MRRPQPLFYGTDGRPQRSPIWRSVVLRWKAAETPAKKLWWFVLCNIKEEEEEELEEEEEEEEEEKEEKREEKWSERKGERA</sequence>
<proteinExistence type="predicted"/>
<feature type="region of interest" description="Disordered" evidence="1">
    <location>
        <begin position="50"/>
        <end position="81"/>
    </location>
</feature>
<protein>
    <submittedName>
        <fullName evidence="2">Uncharacterized protein</fullName>
    </submittedName>
</protein>